<dbReference type="PANTHER" id="PTHR43819">
    <property type="entry name" value="ARCHAEAL-TYPE GLUTAMATE SYNTHASE [NADPH]"/>
    <property type="match status" value="1"/>
</dbReference>
<name>B0SP34_LEPBP</name>
<sequence>MSSKIEMDAQMMNQILTWIETNPISSTWIGILLFFVFVFLRDITQKKHTIQRNFPIVGRLRYFLEMIGPELRQYWVANDKEERPFDRTERSWIYATAKGQNNNFGFGTTEIQYEPGYPIIKHKAFPYPESKAYIHNNDPSCIPCLKVIGPNRKFPYRPYSIVNISAMSFGSLGKNAVLALNRGARDSGSYHNTGEGGLSHYHMEGADIVWQIGTGYFGARDHSGKFNLDLLKEKVGTNACVKMIEIKLSQGAKPGKGGILPAKKVNAEIASIRHVEEGKDCISPNSHSEFTNVKELVQFIETIANGTGLPVGIKSAVGEIEFWQELADEMKRTSKGPDFITIDGGEGGTGAAPLTYADHVSLPFKIGFQRVYTLFQKEGLSEQIVWIGSGKLGFPDRAVVAIAMGCDLINIAREAMLSIGCIQAQKCHTDHCPAGVATQNWWLQRGVDPTIKGKRAAKYIQGFRKELLSLAHSCGYEHPGQFTGQDIEISMGMNRYQTLEGLLGYKRDEVKFTKLQDYTVFPKRQA</sequence>
<feature type="domain" description="Glutamate synthase" evidence="4">
    <location>
        <begin position="162"/>
        <end position="476"/>
    </location>
</feature>
<feature type="transmembrane region" description="Helical" evidence="3">
    <location>
        <begin position="21"/>
        <end position="40"/>
    </location>
</feature>
<dbReference type="CDD" id="cd02808">
    <property type="entry name" value="GltS_FMN"/>
    <property type="match status" value="1"/>
</dbReference>
<evidence type="ECO:0000259" key="4">
    <source>
        <dbReference type="Pfam" id="PF01645"/>
    </source>
</evidence>
<gene>
    <name evidence="5" type="ordered locus">LEPBI_I2978</name>
</gene>
<dbReference type="InterPro" id="IPR024188">
    <property type="entry name" value="GltB"/>
</dbReference>
<dbReference type="Gene3D" id="3.20.20.70">
    <property type="entry name" value="Aldolase class I"/>
    <property type="match status" value="1"/>
</dbReference>
<keyword evidence="3" id="KW-0812">Transmembrane</keyword>
<dbReference type="SUPFAM" id="SSF51395">
    <property type="entry name" value="FMN-linked oxidoreductases"/>
    <property type="match status" value="1"/>
</dbReference>
<evidence type="ECO:0000313" key="5">
    <source>
        <dbReference type="EMBL" id="ABZ99046.1"/>
    </source>
</evidence>
<dbReference type="AlphaFoldDB" id="B0SP34"/>
<evidence type="ECO:0000256" key="2">
    <source>
        <dbReference type="PIRNR" id="PIRNR006429"/>
    </source>
</evidence>
<dbReference type="GO" id="GO:0015930">
    <property type="term" value="F:glutamate synthase activity"/>
    <property type="evidence" value="ECO:0007669"/>
    <property type="project" value="InterPro"/>
</dbReference>
<keyword evidence="3" id="KW-1133">Transmembrane helix</keyword>
<dbReference type="STRING" id="456481.LEPBI_I2978"/>
<dbReference type="InterPro" id="IPR013785">
    <property type="entry name" value="Aldolase_TIM"/>
</dbReference>
<evidence type="ECO:0000256" key="1">
    <source>
        <dbReference type="ARBA" id="ARBA00009716"/>
    </source>
</evidence>
<protein>
    <recommendedName>
        <fullName evidence="4">Glutamate synthase domain-containing protein</fullName>
    </recommendedName>
</protein>
<dbReference type="InterPro" id="IPR002932">
    <property type="entry name" value="Glu_synthdom"/>
</dbReference>
<dbReference type="PIRSF" id="PIRSF006429">
    <property type="entry name" value="GOGAT_lg_2"/>
    <property type="match status" value="1"/>
</dbReference>
<dbReference type="EMBL" id="CP000786">
    <property type="protein sequence ID" value="ABZ99046.1"/>
    <property type="molecule type" value="Genomic_DNA"/>
</dbReference>
<dbReference type="PANTHER" id="PTHR43819:SF1">
    <property type="entry name" value="ARCHAEAL-TYPE GLUTAMATE SYNTHASE [NADPH]"/>
    <property type="match status" value="1"/>
</dbReference>
<keyword evidence="6" id="KW-1185">Reference proteome</keyword>
<keyword evidence="3" id="KW-0472">Membrane</keyword>
<comment type="similarity">
    <text evidence="1 2">Belongs to the glutamate synthase family.</text>
</comment>
<dbReference type="Pfam" id="PF01645">
    <property type="entry name" value="Glu_synthase"/>
    <property type="match status" value="1"/>
</dbReference>
<organism evidence="5 6">
    <name type="scientific">Leptospira biflexa serovar Patoc (strain Patoc 1 / ATCC 23582 / Paris)</name>
    <dbReference type="NCBI Taxonomy" id="456481"/>
    <lineage>
        <taxon>Bacteria</taxon>
        <taxon>Pseudomonadati</taxon>
        <taxon>Spirochaetota</taxon>
        <taxon>Spirochaetia</taxon>
        <taxon>Leptospirales</taxon>
        <taxon>Leptospiraceae</taxon>
        <taxon>Leptospira</taxon>
    </lineage>
</organism>
<evidence type="ECO:0000256" key="3">
    <source>
        <dbReference type="SAM" id="Phobius"/>
    </source>
</evidence>
<evidence type="ECO:0000313" key="6">
    <source>
        <dbReference type="Proteomes" id="UP000001847"/>
    </source>
</evidence>
<dbReference type="GO" id="GO:0006537">
    <property type="term" value="P:glutamate biosynthetic process"/>
    <property type="evidence" value="ECO:0007669"/>
    <property type="project" value="InterPro"/>
</dbReference>
<dbReference type="HOGENOM" id="CLU_026563_1_1_12"/>
<dbReference type="Proteomes" id="UP000001847">
    <property type="component" value="Chromosome I"/>
</dbReference>
<reference evidence="5 6" key="1">
    <citation type="journal article" date="2008" name="PLoS ONE">
        <title>Genome sequence of the saprophyte Leptospira biflexa provides insights into the evolution of Leptospira and the pathogenesis of leptospirosis.</title>
        <authorList>
            <person name="Picardeau M."/>
            <person name="Bulach D.M."/>
            <person name="Bouchier C."/>
            <person name="Zuerner R.L."/>
            <person name="Zidane N."/>
            <person name="Wilson P.J."/>
            <person name="Creno S."/>
            <person name="Kuczek E.S."/>
            <person name="Bommezzadri S."/>
            <person name="Davis J.C."/>
            <person name="McGrath A."/>
            <person name="Johnson M.J."/>
            <person name="Boursaux-Eude C."/>
            <person name="Seemann T."/>
            <person name="Rouy Z."/>
            <person name="Coppel R.L."/>
            <person name="Rood J.I."/>
            <person name="Lajus A."/>
            <person name="Davies J.K."/>
            <person name="Medigue C."/>
            <person name="Adler B."/>
        </authorList>
    </citation>
    <scope>NUCLEOTIDE SEQUENCE [LARGE SCALE GENOMIC DNA]</scope>
    <source>
        <strain evidence="6">Patoc 1 / ATCC 23582 / Paris</strain>
    </source>
</reference>
<proteinExistence type="inferred from homology"/>
<dbReference type="KEGG" id="lbi:LEPBI_I2978"/>
<accession>B0SP34</accession>